<evidence type="ECO:0000313" key="1">
    <source>
        <dbReference type="EMBL" id="JAA82760.1"/>
    </source>
</evidence>
<accession>S4P7T2</accession>
<feature type="non-terminal residue" evidence="1">
    <location>
        <position position="67"/>
    </location>
</feature>
<reference evidence="1" key="2">
    <citation type="submission" date="2013-05" db="EMBL/GenBank/DDBJ databases">
        <authorList>
            <person name="Carter J.-M."/>
            <person name="Baker S.C."/>
            <person name="Pink R."/>
            <person name="Carter D.R.F."/>
            <person name="Collins A."/>
            <person name="Tomlin J."/>
            <person name="Gibbs M."/>
            <person name="Breuker C.J."/>
        </authorList>
    </citation>
    <scope>NUCLEOTIDE SEQUENCE</scope>
    <source>
        <tissue evidence="1">Ovary</tissue>
    </source>
</reference>
<dbReference type="AlphaFoldDB" id="S4P7T2"/>
<sequence length="67" mass="8102">MNNCKCLVRSIYSSNTAYWRHIMYLDEQVYWGNSLAVHLNSIVSKRVDFQRAKRSVNFISDRFHYRL</sequence>
<name>S4P7T2_9NEOP</name>
<proteinExistence type="predicted"/>
<protein>
    <submittedName>
        <fullName evidence="1">Uncharacterized protein</fullName>
    </submittedName>
</protein>
<dbReference type="EMBL" id="GAIX01009800">
    <property type="protein sequence ID" value="JAA82760.1"/>
    <property type="molecule type" value="Transcribed_RNA"/>
</dbReference>
<reference evidence="1" key="1">
    <citation type="journal article" date="2013" name="BMC Genomics">
        <title>Unscrambling butterfly oogenesis.</title>
        <authorList>
            <person name="Carter J.M."/>
            <person name="Baker S.C."/>
            <person name="Pink R."/>
            <person name="Carter D.R."/>
            <person name="Collins A."/>
            <person name="Tomlin J."/>
            <person name="Gibbs M."/>
            <person name="Breuker C.J."/>
        </authorList>
    </citation>
    <scope>NUCLEOTIDE SEQUENCE</scope>
    <source>
        <tissue evidence="1">Ovary</tissue>
    </source>
</reference>
<organism evidence="1">
    <name type="scientific">Pararge aegeria</name>
    <name type="common">speckled wood butterfly</name>
    <dbReference type="NCBI Taxonomy" id="116150"/>
    <lineage>
        <taxon>Eukaryota</taxon>
        <taxon>Metazoa</taxon>
        <taxon>Ecdysozoa</taxon>
        <taxon>Arthropoda</taxon>
        <taxon>Hexapoda</taxon>
        <taxon>Insecta</taxon>
        <taxon>Pterygota</taxon>
        <taxon>Neoptera</taxon>
        <taxon>Endopterygota</taxon>
        <taxon>Lepidoptera</taxon>
        <taxon>Glossata</taxon>
        <taxon>Ditrysia</taxon>
        <taxon>Papilionoidea</taxon>
        <taxon>Nymphalidae</taxon>
        <taxon>Satyrinae</taxon>
        <taxon>Satyrini</taxon>
        <taxon>Parargina</taxon>
        <taxon>Pararge</taxon>
    </lineage>
</organism>